<dbReference type="EMBL" id="CP002299">
    <property type="protein sequence ID" value="ADP80911.1"/>
    <property type="molecule type" value="Genomic_DNA"/>
</dbReference>
<gene>
    <name evidence="6" type="ordered locus">FraEuI1c_2885</name>
</gene>
<evidence type="ECO:0000256" key="1">
    <source>
        <dbReference type="ARBA" id="ARBA00022630"/>
    </source>
</evidence>
<dbReference type="InParanoid" id="E3J932"/>
<evidence type="ECO:0000256" key="4">
    <source>
        <dbReference type="ARBA" id="ARBA00023033"/>
    </source>
</evidence>
<dbReference type="GO" id="GO:0016705">
    <property type="term" value="F:oxidoreductase activity, acting on paired donors, with incorporation or reduction of molecular oxygen"/>
    <property type="evidence" value="ECO:0007669"/>
    <property type="project" value="InterPro"/>
</dbReference>
<keyword evidence="3" id="KW-0560">Oxidoreductase</keyword>
<keyword evidence="7" id="KW-1185">Reference proteome</keyword>
<dbReference type="GO" id="GO:0004497">
    <property type="term" value="F:monooxygenase activity"/>
    <property type="evidence" value="ECO:0007669"/>
    <property type="project" value="UniProtKB-KW"/>
</dbReference>
<evidence type="ECO:0000313" key="7">
    <source>
        <dbReference type="Proteomes" id="UP000002484"/>
    </source>
</evidence>
<dbReference type="OrthoDB" id="3206024at2"/>
<dbReference type="STRING" id="298654.FraEuI1c_2885"/>
<dbReference type="InterPro" id="IPR019921">
    <property type="entry name" value="Lucif-like_OxRdtase_Rv2161c"/>
</dbReference>
<organism evidence="6 7">
    <name type="scientific">Pseudofrankia inefficax (strain DSM 45817 / CECT 9037 / DDB 130130 / EuI1c)</name>
    <name type="common">Frankia inefficax</name>
    <dbReference type="NCBI Taxonomy" id="298654"/>
    <lineage>
        <taxon>Bacteria</taxon>
        <taxon>Bacillati</taxon>
        <taxon>Actinomycetota</taxon>
        <taxon>Actinomycetes</taxon>
        <taxon>Frankiales</taxon>
        <taxon>Frankiaceae</taxon>
        <taxon>Pseudofrankia</taxon>
    </lineage>
</organism>
<dbReference type="AlphaFoldDB" id="E3J932"/>
<dbReference type="PANTHER" id="PTHR30011">
    <property type="entry name" value="ALKANESULFONATE MONOOXYGENASE-RELATED"/>
    <property type="match status" value="1"/>
</dbReference>
<sequence>MRFGLFLTPLRMEQMREVTVEAERAGFDSVWLGEHLVAPVDIASDYPYQQPWATRETHFHAGIPLFDPYAVFGHLAALTKTIRFGIGVSVVPLHDPFRLARSIVTLDHIAPARFMLGVGTGWIREEFAIVGREFQARGARLDEMLDVMERLWRDDVASYEGAVFRLPPARFEPKPVSVPQLVFGGHSTVALRRAAARGTGWLGVDLAPEALGPVVERLRTLRREQGIPSDLEISVLVGLAEPNSGPDGTGVLDRLTGELVERYAEAGADRLVIRPWTRGSFAVRNLLRAAEVLALRPADQI</sequence>
<dbReference type="eggNOG" id="COG2141">
    <property type="taxonomic scope" value="Bacteria"/>
</dbReference>
<dbReference type="InterPro" id="IPR011251">
    <property type="entry name" value="Luciferase-like_dom"/>
</dbReference>
<protein>
    <submittedName>
        <fullName evidence="6">Putative F420-dependent oxidoreductase</fullName>
    </submittedName>
</protein>
<keyword evidence="1" id="KW-0285">Flavoprotein</keyword>
<dbReference type="HOGENOM" id="CLU_027853_7_0_11"/>
<keyword evidence="4" id="KW-0503">Monooxygenase</keyword>
<evidence type="ECO:0000256" key="2">
    <source>
        <dbReference type="ARBA" id="ARBA00022643"/>
    </source>
</evidence>
<dbReference type="KEGG" id="fri:FraEuI1c_2885"/>
<dbReference type="InterPro" id="IPR036661">
    <property type="entry name" value="Luciferase-like_sf"/>
</dbReference>
<proteinExistence type="predicted"/>
<keyword evidence="2" id="KW-0288">FMN</keyword>
<evidence type="ECO:0000313" key="6">
    <source>
        <dbReference type="EMBL" id="ADP80911.1"/>
    </source>
</evidence>
<reference evidence="6 7" key="1">
    <citation type="submission" date="2010-10" db="EMBL/GenBank/DDBJ databases">
        <title>Complete sequence of Frankia sp. EuI1c.</title>
        <authorList>
            <consortium name="US DOE Joint Genome Institute"/>
            <person name="Lucas S."/>
            <person name="Copeland A."/>
            <person name="Lapidus A."/>
            <person name="Cheng J.-F."/>
            <person name="Bruce D."/>
            <person name="Goodwin L."/>
            <person name="Pitluck S."/>
            <person name="Chertkov O."/>
            <person name="Detter J.C."/>
            <person name="Han C."/>
            <person name="Tapia R."/>
            <person name="Land M."/>
            <person name="Hauser L."/>
            <person name="Jeffries C."/>
            <person name="Kyrpides N."/>
            <person name="Ivanova N."/>
            <person name="Mikhailova N."/>
            <person name="Beauchemin N."/>
            <person name="Sen A."/>
            <person name="Sur S.A."/>
            <person name="Gtari M."/>
            <person name="Wall L."/>
            <person name="Tisa L."/>
            <person name="Woyke T."/>
        </authorList>
    </citation>
    <scope>NUCLEOTIDE SEQUENCE [LARGE SCALE GENOMIC DNA]</scope>
    <source>
        <strain evidence="7">DSM 45817 / CECT 9037 / EuI1c</strain>
    </source>
</reference>
<dbReference type="Proteomes" id="UP000002484">
    <property type="component" value="Chromosome"/>
</dbReference>
<dbReference type="SUPFAM" id="SSF51679">
    <property type="entry name" value="Bacterial luciferase-like"/>
    <property type="match status" value="1"/>
</dbReference>
<dbReference type="Pfam" id="PF00296">
    <property type="entry name" value="Bac_luciferase"/>
    <property type="match status" value="1"/>
</dbReference>
<accession>E3J932</accession>
<dbReference type="Gene3D" id="3.20.20.30">
    <property type="entry name" value="Luciferase-like domain"/>
    <property type="match status" value="1"/>
</dbReference>
<dbReference type="InterPro" id="IPR051260">
    <property type="entry name" value="Diverse_substr_monoxygenases"/>
</dbReference>
<evidence type="ECO:0000256" key="3">
    <source>
        <dbReference type="ARBA" id="ARBA00023002"/>
    </source>
</evidence>
<dbReference type="NCBIfam" id="TIGR03619">
    <property type="entry name" value="F420_Rv2161c"/>
    <property type="match status" value="1"/>
</dbReference>
<name>E3J932_PSEI1</name>
<feature type="domain" description="Luciferase-like" evidence="5">
    <location>
        <begin position="11"/>
        <end position="235"/>
    </location>
</feature>
<evidence type="ECO:0000259" key="5">
    <source>
        <dbReference type="Pfam" id="PF00296"/>
    </source>
</evidence>
<dbReference type="PANTHER" id="PTHR30011:SF16">
    <property type="entry name" value="C2H2 FINGER DOMAIN TRANSCRIPTION FACTOR (EUROFUNG)-RELATED"/>
    <property type="match status" value="1"/>
</dbReference>
<dbReference type="RefSeq" id="WP_013424029.1">
    <property type="nucleotide sequence ID" value="NC_014666.1"/>
</dbReference>